<comment type="caution">
    <text evidence="4">The sequence shown here is derived from an EMBL/GenBank/DDBJ whole genome shotgun (WGS) entry which is preliminary data.</text>
</comment>
<dbReference type="InterPro" id="IPR036409">
    <property type="entry name" value="Aldolase_II/adducin_N_sf"/>
</dbReference>
<evidence type="ECO:0000313" key="5">
    <source>
        <dbReference type="Proteomes" id="UP001589627"/>
    </source>
</evidence>
<accession>A0ABV5YC37</accession>
<protein>
    <submittedName>
        <fullName evidence="4">Class II aldolase/adducin family protein</fullName>
    </submittedName>
</protein>
<dbReference type="Proteomes" id="UP001589627">
    <property type="component" value="Unassembled WGS sequence"/>
</dbReference>
<name>A0ABV5YC37_9ACTN</name>
<feature type="domain" description="Class II aldolase/adducin N-terminal" evidence="3">
    <location>
        <begin position="14"/>
        <end position="201"/>
    </location>
</feature>
<evidence type="ECO:0000313" key="4">
    <source>
        <dbReference type="EMBL" id="MFB9832603.1"/>
    </source>
</evidence>
<dbReference type="RefSeq" id="WP_378198608.1">
    <property type="nucleotide sequence ID" value="NZ_JBHLZP010000054.1"/>
</dbReference>
<dbReference type="InterPro" id="IPR050197">
    <property type="entry name" value="Aldolase_class_II_sugar_metab"/>
</dbReference>
<keyword evidence="2" id="KW-0456">Lyase</keyword>
<keyword evidence="5" id="KW-1185">Reference proteome</keyword>
<dbReference type="PANTHER" id="PTHR22789:SF0">
    <property type="entry name" value="3-OXO-TETRONATE 4-PHOSPHATE DECARBOXYLASE-RELATED"/>
    <property type="match status" value="1"/>
</dbReference>
<evidence type="ECO:0000256" key="2">
    <source>
        <dbReference type="ARBA" id="ARBA00023239"/>
    </source>
</evidence>
<dbReference type="Gene3D" id="3.40.225.10">
    <property type="entry name" value="Class II aldolase/adducin N-terminal domain"/>
    <property type="match status" value="1"/>
</dbReference>
<dbReference type="Pfam" id="PF00596">
    <property type="entry name" value="Aldolase_II"/>
    <property type="match status" value="1"/>
</dbReference>
<dbReference type="InterPro" id="IPR001303">
    <property type="entry name" value="Aldolase_II/adducin_N"/>
</dbReference>
<evidence type="ECO:0000259" key="3">
    <source>
        <dbReference type="SMART" id="SM01007"/>
    </source>
</evidence>
<keyword evidence="1" id="KW-0479">Metal-binding</keyword>
<proteinExistence type="predicted"/>
<organism evidence="4 5">
    <name type="scientific">Actinoallomurus acaciae</name>
    <dbReference type="NCBI Taxonomy" id="502577"/>
    <lineage>
        <taxon>Bacteria</taxon>
        <taxon>Bacillati</taxon>
        <taxon>Actinomycetota</taxon>
        <taxon>Actinomycetes</taxon>
        <taxon>Streptosporangiales</taxon>
        <taxon>Thermomonosporaceae</taxon>
        <taxon>Actinoallomurus</taxon>
    </lineage>
</organism>
<gene>
    <name evidence="4" type="ORF">ACFFNX_10430</name>
</gene>
<dbReference type="EMBL" id="JBHLZP010000054">
    <property type="protein sequence ID" value="MFB9832603.1"/>
    <property type="molecule type" value="Genomic_DNA"/>
</dbReference>
<dbReference type="SMART" id="SM01007">
    <property type="entry name" value="Aldolase_II"/>
    <property type="match status" value="1"/>
</dbReference>
<reference evidence="4 5" key="1">
    <citation type="submission" date="2024-09" db="EMBL/GenBank/DDBJ databases">
        <authorList>
            <person name="Sun Q."/>
            <person name="Mori K."/>
        </authorList>
    </citation>
    <scope>NUCLEOTIDE SEQUENCE [LARGE SCALE GENOMIC DNA]</scope>
    <source>
        <strain evidence="4 5">TBRC 0563</strain>
    </source>
</reference>
<dbReference type="SUPFAM" id="SSF53639">
    <property type="entry name" value="AraD/HMP-PK domain-like"/>
    <property type="match status" value="1"/>
</dbReference>
<evidence type="ECO:0000256" key="1">
    <source>
        <dbReference type="ARBA" id="ARBA00022723"/>
    </source>
</evidence>
<sequence>MTLSRHPEEDHLRELLAAAHRVLYHQGLVDYLGHCSARVPGTDRVLIKPKHSPRVRGLGGLTPDDMVVIDLDGELVEAGAAGDAEGPPAERFIHTEIYRARPDVSAVVHTHQPAGTLLGVIGAELLPVLHVPSVLTAGGDVGTWPCPLLVTSPDLGRELAGALGGRGLCHLQGHGVVSVADDLRRAVLAAIAVEQLAEANLTILQTGLRPRIIQPDELSRLGETVAAIGGRWAYYLELAGLDPVEAVPA</sequence>
<dbReference type="PANTHER" id="PTHR22789">
    <property type="entry name" value="FUCULOSE PHOSPHATE ALDOLASE"/>
    <property type="match status" value="1"/>
</dbReference>